<sequence>MVLSAPISRMMVLTFLIMVMLRLMRALVIDLMERSWTRSCMRKTHGIHMMLMMMAFLERNVVSVNLSPQIIPVSLLPETGVVPNVSVVSVSDRVIGFVPQLDYDFIPDRGTTCRRRESSNASCLTSEDLGVDVCVEHGGAMAIVDGNSMERDPSHYSNNAIHGHKKKSIYGYCCTLDVERHFSTLQGTAQCSISLGPVYPSHVASSYRLGFSKLVARVGLNRRGSYGVSERDEDKVNEEVVFSCGNISGGQLLWAIGKSMGPFCIVPDDARVQSLMELETGDRGRVSNIRIEPKGAFVYLE</sequence>
<accession>A0AAN9SUW3</accession>
<name>A0AAN9SUW3_PSOTE</name>
<dbReference type="EMBL" id="JAYMYS010000003">
    <property type="protein sequence ID" value="KAK7400588.1"/>
    <property type="molecule type" value="Genomic_DNA"/>
</dbReference>
<proteinExistence type="predicted"/>
<dbReference type="Proteomes" id="UP001386955">
    <property type="component" value="Unassembled WGS sequence"/>
</dbReference>
<reference evidence="1 2" key="1">
    <citation type="submission" date="2024-01" db="EMBL/GenBank/DDBJ databases">
        <title>The genomes of 5 underutilized Papilionoideae crops provide insights into root nodulation and disease resistanc.</title>
        <authorList>
            <person name="Jiang F."/>
        </authorList>
    </citation>
    <scope>NUCLEOTIDE SEQUENCE [LARGE SCALE GENOMIC DNA]</scope>
    <source>
        <strain evidence="1">DUOXIRENSHENG_FW03</strain>
        <tissue evidence="1">Leaves</tissue>
    </source>
</reference>
<evidence type="ECO:0000313" key="2">
    <source>
        <dbReference type="Proteomes" id="UP001386955"/>
    </source>
</evidence>
<keyword evidence="2" id="KW-1185">Reference proteome</keyword>
<evidence type="ECO:0000313" key="1">
    <source>
        <dbReference type="EMBL" id="KAK7400588.1"/>
    </source>
</evidence>
<protein>
    <submittedName>
        <fullName evidence="1">Uncharacterized protein</fullName>
    </submittedName>
</protein>
<gene>
    <name evidence="1" type="ORF">VNO78_11798</name>
</gene>
<organism evidence="1 2">
    <name type="scientific">Psophocarpus tetragonolobus</name>
    <name type="common">Winged bean</name>
    <name type="synonym">Dolichos tetragonolobus</name>
    <dbReference type="NCBI Taxonomy" id="3891"/>
    <lineage>
        <taxon>Eukaryota</taxon>
        <taxon>Viridiplantae</taxon>
        <taxon>Streptophyta</taxon>
        <taxon>Embryophyta</taxon>
        <taxon>Tracheophyta</taxon>
        <taxon>Spermatophyta</taxon>
        <taxon>Magnoliopsida</taxon>
        <taxon>eudicotyledons</taxon>
        <taxon>Gunneridae</taxon>
        <taxon>Pentapetalae</taxon>
        <taxon>rosids</taxon>
        <taxon>fabids</taxon>
        <taxon>Fabales</taxon>
        <taxon>Fabaceae</taxon>
        <taxon>Papilionoideae</taxon>
        <taxon>50 kb inversion clade</taxon>
        <taxon>NPAAA clade</taxon>
        <taxon>indigoferoid/millettioid clade</taxon>
        <taxon>Phaseoleae</taxon>
        <taxon>Psophocarpus</taxon>
    </lineage>
</organism>
<dbReference type="AlphaFoldDB" id="A0AAN9SUW3"/>
<comment type="caution">
    <text evidence="1">The sequence shown here is derived from an EMBL/GenBank/DDBJ whole genome shotgun (WGS) entry which is preliminary data.</text>
</comment>